<evidence type="ECO:0000313" key="2">
    <source>
        <dbReference type="Proteomes" id="UP001652621"/>
    </source>
</evidence>
<accession>A0ABM3VBS9</accession>
<name>A0ABM3VBS9_MUSDO</name>
<gene>
    <name evidence="3" type="primary">LOC131804416</name>
</gene>
<feature type="region of interest" description="Disordered" evidence="1">
    <location>
        <begin position="428"/>
        <end position="472"/>
    </location>
</feature>
<protein>
    <submittedName>
        <fullName evidence="3">Uncharacterized protein LOC131804416</fullName>
    </submittedName>
</protein>
<dbReference type="InterPro" id="IPR043502">
    <property type="entry name" value="DNA/RNA_pol_sf"/>
</dbReference>
<feature type="compositionally biased region" description="Basic and acidic residues" evidence="1">
    <location>
        <begin position="446"/>
        <end position="472"/>
    </location>
</feature>
<keyword evidence="2" id="KW-1185">Reference proteome</keyword>
<proteinExistence type="predicted"/>
<dbReference type="Proteomes" id="UP001652621">
    <property type="component" value="Unplaced"/>
</dbReference>
<sequence>MATTAESIRVLVDSAKVQRQQFEKQISDIDNKLEKFSLSTPEVVPYKDVEINKEIRCDESLKVVKSLPDFEGKHETYVSWRQAAHTAYKLFEPYDGSSKHYQAVAIIGNKIKGQADMVLSSFNTVLNFKAIIARLDFTYSYKRPIYLIEQELSTLRQGNMTLLEFYDEVEKKLTLLTNKTTMSYESVVANCMNEKYRMDALRVFISGTKKDLSNVPLVHPTYHQHWHWPKRLSQIGKDTNSRQTSLNHARTEISITTIRTNSSDPVYTKLYPYPMGVADFVNNEVKELLHNGIIRPSRSPYNNPVWVVDKKGKDEYVSNRNPNAKIKRWAAFVDEHNPKIIYKPGKENYVEDALSRQNIHTLNVESMRTEKHFEPQSLNTLEEDNHSDLATVHSEISLTYTIEGTNLEEEKPSACADAVNLLVQDAEGDEMGSIPSNISINSSDSGPKEGKDPNQGKPASSEEVRKDPPATA</sequence>
<evidence type="ECO:0000313" key="3">
    <source>
        <dbReference type="RefSeq" id="XP_058983254.1"/>
    </source>
</evidence>
<dbReference type="SUPFAM" id="SSF56672">
    <property type="entry name" value="DNA/RNA polymerases"/>
    <property type="match status" value="1"/>
</dbReference>
<dbReference type="RefSeq" id="XP_058983254.1">
    <property type="nucleotide sequence ID" value="XM_059127271.1"/>
</dbReference>
<reference evidence="3" key="1">
    <citation type="submission" date="2025-08" db="UniProtKB">
        <authorList>
            <consortium name="RefSeq"/>
        </authorList>
    </citation>
    <scope>IDENTIFICATION</scope>
    <source>
        <strain evidence="3">Aabys</strain>
        <tissue evidence="3">Whole body</tissue>
    </source>
</reference>
<feature type="compositionally biased region" description="Low complexity" evidence="1">
    <location>
        <begin position="432"/>
        <end position="445"/>
    </location>
</feature>
<organism evidence="2 3">
    <name type="scientific">Musca domestica</name>
    <name type="common">House fly</name>
    <dbReference type="NCBI Taxonomy" id="7370"/>
    <lineage>
        <taxon>Eukaryota</taxon>
        <taxon>Metazoa</taxon>
        <taxon>Ecdysozoa</taxon>
        <taxon>Arthropoda</taxon>
        <taxon>Hexapoda</taxon>
        <taxon>Insecta</taxon>
        <taxon>Pterygota</taxon>
        <taxon>Neoptera</taxon>
        <taxon>Endopterygota</taxon>
        <taxon>Diptera</taxon>
        <taxon>Brachycera</taxon>
        <taxon>Muscomorpha</taxon>
        <taxon>Muscoidea</taxon>
        <taxon>Muscidae</taxon>
        <taxon>Musca</taxon>
    </lineage>
</organism>
<dbReference type="GeneID" id="131804416"/>
<evidence type="ECO:0000256" key="1">
    <source>
        <dbReference type="SAM" id="MobiDB-lite"/>
    </source>
</evidence>
<dbReference type="Gene3D" id="3.10.10.10">
    <property type="entry name" value="HIV Type 1 Reverse Transcriptase, subunit A, domain 1"/>
    <property type="match status" value="1"/>
</dbReference>